<evidence type="ECO:0000313" key="4">
    <source>
        <dbReference type="Proteomes" id="UP000515126"/>
    </source>
</evidence>
<dbReference type="PANTHER" id="PTHR23093">
    <property type="entry name" value="SIMILAR TO CHROMOSOME 3 OPEN READING FRAME 20"/>
    <property type="match status" value="1"/>
</dbReference>
<feature type="compositionally biased region" description="Polar residues" evidence="1">
    <location>
        <begin position="343"/>
        <end position="353"/>
    </location>
</feature>
<sequence length="933" mass="104265">MNQVKSNRELYLQYSASAPKLLAHVSKLLIFCRNSGISIPKGIRNIFEFTWEELINDPAVPTASEIQDLVVTFGTPTVVLAEVIPVQVFPMQKKQPPPAPAPPLMPTATSGGKYVTPTPTSAKLMPSCQNTLHKFQRQSIHLLTELLSLKMKAMVESASAGANPLDITKRFVEASQLLHLNAKEMAFDCLTGTVGKSCLSTAQLGKESSMNISAMGVNTPYQLVYQTSTACLSFSLCTGKDSRKKDIGAKAKPVDDVSPQPVRARTPPENTVVELPDPCPEAREKLQDMCRHIEAERILWRGRNASCPMIFRNYRSRISSHLMLASKGDSHHPLTTGTQITASAPHQPSSQHAQMGRHSQEWKGPKKPIKLHYTFYDGSSFIYYPSGNIALLQIPTCCRGKPITCLFNDMPNTFLALFNAEGLGCVYYNLKNCCPYVLVLDEEGGITNDQKGYIVHKWSWASKTETLLSLEYKVNEQMKLTVLGQDSITVTFTSMNETVTISVSPKSCPHNVLHDKRPVRRISLMDEKVSKTNRALAEIKKRFQKTVTQFMNSVLLAAGLFTLEYPNPKETEASRVKLKPGSTQDRIRKTSLYQGENHMRIQSARQDSIINETLKEDSIPTSLAHVQKKNSKVQVKVFPRGKRREVRSPTRWAASPSDCPLVLRRLIRKEDIRAGCKCIVKAPLVSDLELERFLSAPRNPNQVLVFGIMSSQDPTLTAQLQWLMDTLYSHLQQGRSSPCTQCRHDPYRLLRYDLDSPLQKDPPLMVKKFAVIHGMVLMFAGGKLLFGGCVLNGYGFSKQNLLKQIFRAQQDCKMGYFLPDNYKFKHDAFKASRIAKPYGLSSRGVPSQFLGLETEPSMSTYVTNLDDTESTKKPPSDDYEGSVSSVALVDKVEKEPPPSPEKVKPPEIELQPFTKTRRSSKRTAGFKKSNSKK</sequence>
<keyword evidence="2" id="KW-1133">Transmembrane helix</keyword>
<feature type="transmembrane region" description="Helical" evidence="2">
    <location>
        <begin position="769"/>
        <end position="794"/>
    </location>
</feature>
<keyword evidence="4" id="KW-1185">Reference proteome</keyword>
<evidence type="ECO:0000256" key="2">
    <source>
        <dbReference type="SAM" id="Phobius"/>
    </source>
</evidence>
<protein>
    <submittedName>
        <fullName evidence="5">Uncharacterized protein C3orf20 homolog isoform X1</fullName>
    </submittedName>
</protein>
<evidence type="ECO:0000259" key="3">
    <source>
        <dbReference type="Pfam" id="PF14977"/>
    </source>
</evidence>
<dbReference type="KEGG" id="mcal:110296592"/>
<evidence type="ECO:0000256" key="1">
    <source>
        <dbReference type="SAM" id="MobiDB-lite"/>
    </source>
</evidence>
<dbReference type="AlphaFoldDB" id="A0A6P5PYM8"/>
<dbReference type="RefSeq" id="XP_021020952.1">
    <property type="nucleotide sequence ID" value="XM_021165293.2"/>
</dbReference>
<keyword evidence="2" id="KW-0472">Membrane</keyword>
<dbReference type="GO" id="GO:0005737">
    <property type="term" value="C:cytoplasm"/>
    <property type="evidence" value="ECO:0007669"/>
    <property type="project" value="Ensembl"/>
</dbReference>
<gene>
    <name evidence="5" type="primary">C6H3orf20</name>
</gene>
<organism evidence="4 5">
    <name type="scientific">Mus caroli</name>
    <name type="common">Ryukyu mouse</name>
    <name type="synonym">Ricefield mouse</name>
    <dbReference type="NCBI Taxonomy" id="10089"/>
    <lineage>
        <taxon>Eukaryota</taxon>
        <taxon>Metazoa</taxon>
        <taxon>Chordata</taxon>
        <taxon>Craniata</taxon>
        <taxon>Vertebrata</taxon>
        <taxon>Euteleostomi</taxon>
        <taxon>Mammalia</taxon>
        <taxon>Eutheria</taxon>
        <taxon>Euarchontoglires</taxon>
        <taxon>Glires</taxon>
        <taxon>Rodentia</taxon>
        <taxon>Myomorpha</taxon>
        <taxon>Muroidea</taxon>
        <taxon>Muridae</taxon>
        <taxon>Murinae</taxon>
        <taxon>Mus</taxon>
        <taxon>Mus</taxon>
    </lineage>
</organism>
<feature type="domain" description="FAM194 C-terminal" evidence="3">
    <location>
        <begin position="358"/>
        <end position="561"/>
    </location>
</feature>
<dbReference type="PANTHER" id="PTHR23093:SF20">
    <property type="entry name" value="SIMILAR TO CHROMOSOME 3 OPEN READING FRAME 20"/>
    <property type="match status" value="1"/>
</dbReference>
<keyword evidence="2" id="KW-0812">Transmembrane</keyword>
<dbReference type="InterPro" id="IPR029281">
    <property type="entry name" value="FAM194_C"/>
</dbReference>
<proteinExistence type="predicted"/>
<evidence type="ECO:0000313" key="5">
    <source>
        <dbReference type="RefSeq" id="XP_021020952.1"/>
    </source>
</evidence>
<reference evidence="5" key="1">
    <citation type="submission" date="2025-08" db="UniProtKB">
        <authorList>
            <consortium name="RefSeq"/>
        </authorList>
    </citation>
    <scope>IDENTIFICATION</scope>
</reference>
<dbReference type="CTD" id="110296592"/>
<feature type="region of interest" description="Disordered" evidence="1">
    <location>
        <begin position="247"/>
        <end position="277"/>
    </location>
</feature>
<dbReference type="Proteomes" id="UP000515126">
    <property type="component" value="Chromosome 6"/>
</dbReference>
<feature type="region of interest" description="Disordered" evidence="1">
    <location>
        <begin position="343"/>
        <end position="364"/>
    </location>
</feature>
<dbReference type="Pfam" id="PF14977">
    <property type="entry name" value="FAM194"/>
    <property type="match status" value="1"/>
</dbReference>
<dbReference type="GeneID" id="110296592"/>
<feature type="compositionally biased region" description="Basic and acidic residues" evidence="1">
    <location>
        <begin position="890"/>
        <end position="907"/>
    </location>
</feature>
<feature type="region of interest" description="Disordered" evidence="1">
    <location>
        <begin position="865"/>
        <end position="933"/>
    </location>
</feature>
<accession>A0A6P5PYM8</accession>
<name>A0A6P5PYM8_MUSCR</name>
<feature type="compositionally biased region" description="Basic residues" evidence="1">
    <location>
        <begin position="915"/>
        <end position="933"/>
    </location>
</feature>